<reference evidence="1 2" key="1">
    <citation type="submission" date="2020-08" db="EMBL/GenBank/DDBJ databases">
        <title>Genomic Encyclopedia of Type Strains, Phase IV (KMG-IV): sequencing the most valuable type-strain genomes for metagenomic binning, comparative biology and taxonomic classification.</title>
        <authorList>
            <person name="Goeker M."/>
        </authorList>
    </citation>
    <scope>NUCLEOTIDE SEQUENCE [LARGE SCALE GENOMIC DNA]</scope>
    <source>
        <strain evidence="1 2">DSM 27939</strain>
    </source>
</reference>
<dbReference type="EMBL" id="JACHFL010000022">
    <property type="protein sequence ID" value="MBB5365835.1"/>
    <property type="molecule type" value="Genomic_DNA"/>
</dbReference>
<dbReference type="AlphaFoldDB" id="A0A7W8NHF7"/>
<name>A0A7W8NHF7_9DEIO</name>
<gene>
    <name evidence="1" type="ORF">HNQ08_004961</name>
</gene>
<keyword evidence="2" id="KW-1185">Reference proteome</keyword>
<sequence>MLCPQPVHRVDRLSRVYGYYRGWIIWRTGPCVEFGMERENVRVASAIRAILIASGLCFQGVLHQGL</sequence>
<evidence type="ECO:0000313" key="2">
    <source>
        <dbReference type="Proteomes" id="UP000552709"/>
    </source>
</evidence>
<dbReference type="Proteomes" id="UP000552709">
    <property type="component" value="Unassembled WGS sequence"/>
</dbReference>
<accession>A0A7W8NHF7</accession>
<comment type="caution">
    <text evidence="1">The sequence shown here is derived from an EMBL/GenBank/DDBJ whole genome shotgun (WGS) entry which is preliminary data.</text>
</comment>
<organism evidence="1 2">
    <name type="scientific">Deinococcus humi</name>
    <dbReference type="NCBI Taxonomy" id="662880"/>
    <lineage>
        <taxon>Bacteria</taxon>
        <taxon>Thermotogati</taxon>
        <taxon>Deinococcota</taxon>
        <taxon>Deinococci</taxon>
        <taxon>Deinococcales</taxon>
        <taxon>Deinococcaceae</taxon>
        <taxon>Deinococcus</taxon>
    </lineage>
</organism>
<protein>
    <submittedName>
        <fullName evidence="1">Uncharacterized protein</fullName>
    </submittedName>
</protein>
<proteinExistence type="predicted"/>
<evidence type="ECO:0000313" key="1">
    <source>
        <dbReference type="EMBL" id="MBB5365835.1"/>
    </source>
</evidence>